<evidence type="ECO:0000313" key="1">
    <source>
        <dbReference type="EMBL" id="MCW3782995.1"/>
    </source>
</evidence>
<reference evidence="1 2" key="1">
    <citation type="submission" date="2022-10" db="EMBL/GenBank/DDBJ databases">
        <title>Defluviimonas sp. CAU 1641 isolated from mud.</title>
        <authorList>
            <person name="Kim W."/>
        </authorList>
    </citation>
    <scope>NUCLEOTIDE SEQUENCE [LARGE SCALE GENOMIC DNA]</scope>
    <source>
        <strain evidence="1 2">CAU 1641</strain>
    </source>
</reference>
<keyword evidence="2" id="KW-1185">Reference proteome</keyword>
<protein>
    <submittedName>
        <fullName evidence="1">Uncharacterized protein</fullName>
    </submittedName>
</protein>
<name>A0ABT3J6B6_9RHOB</name>
<dbReference type="RefSeq" id="WP_264772629.1">
    <property type="nucleotide sequence ID" value="NZ_JAPDOG010000014.1"/>
</dbReference>
<comment type="caution">
    <text evidence="1">The sequence shown here is derived from an EMBL/GenBank/DDBJ whole genome shotgun (WGS) entry which is preliminary data.</text>
</comment>
<dbReference type="EMBL" id="JAPDOG010000014">
    <property type="protein sequence ID" value="MCW3782995.1"/>
    <property type="molecule type" value="Genomic_DNA"/>
</dbReference>
<sequence length="144" mass="15924">MSKKITLFVEVEIEEHVTPIEAIAASLGAAIDTRLREGVLGAEDEMIWQPAVVHVGENPIRAIAGLETWNERCVREIADEMEPDSVEDIVEGVHAAQTDLDYLTDQSDELERRIVSCREVLGLPCKSVEELAEDAMADLETPEP</sequence>
<evidence type="ECO:0000313" key="2">
    <source>
        <dbReference type="Proteomes" id="UP001207582"/>
    </source>
</evidence>
<accession>A0ABT3J6B6</accession>
<dbReference type="Proteomes" id="UP001207582">
    <property type="component" value="Unassembled WGS sequence"/>
</dbReference>
<gene>
    <name evidence="1" type="ORF">OM960_15710</name>
</gene>
<organism evidence="1 2">
    <name type="scientific">Defluviimonas salinarum</name>
    <dbReference type="NCBI Taxonomy" id="2992147"/>
    <lineage>
        <taxon>Bacteria</taxon>
        <taxon>Pseudomonadati</taxon>
        <taxon>Pseudomonadota</taxon>
        <taxon>Alphaproteobacteria</taxon>
        <taxon>Rhodobacterales</taxon>
        <taxon>Paracoccaceae</taxon>
        <taxon>Albidovulum</taxon>
    </lineage>
</organism>
<proteinExistence type="predicted"/>